<dbReference type="InterPro" id="IPR018200">
    <property type="entry name" value="USP_CS"/>
</dbReference>
<proteinExistence type="predicted"/>
<feature type="compositionally biased region" description="Basic and acidic residues" evidence="1">
    <location>
        <begin position="911"/>
        <end position="921"/>
    </location>
</feature>
<dbReference type="InterPro" id="IPR038765">
    <property type="entry name" value="Papain-like_cys_pep_sf"/>
</dbReference>
<feature type="region of interest" description="Disordered" evidence="1">
    <location>
        <begin position="572"/>
        <end position="598"/>
    </location>
</feature>
<feature type="domain" description="USP" evidence="2">
    <location>
        <begin position="459"/>
        <end position="849"/>
    </location>
</feature>
<dbReference type="Proteomes" id="UP000070544">
    <property type="component" value="Unassembled WGS sequence"/>
</dbReference>
<feature type="region of interest" description="Disordered" evidence="1">
    <location>
        <begin position="764"/>
        <end position="814"/>
    </location>
</feature>
<name>A0A139AIX5_GONPJ</name>
<feature type="compositionally biased region" description="Gly residues" evidence="1">
    <location>
        <begin position="929"/>
        <end position="952"/>
    </location>
</feature>
<dbReference type="GO" id="GO:0005634">
    <property type="term" value="C:nucleus"/>
    <property type="evidence" value="ECO:0007669"/>
    <property type="project" value="TreeGrafter"/>
</dbReference>
<evidence type="ECO:0000259" key="2">
    <source>
        <dbReference type="PROSITE" id="PS50235"/>
    </source>
</evidence>
<dbReference type="GO" id="GO:0016579">
    <property type="term" value="P:protein deubiquitination"/>
    <property type="evidence" value="ECO:0007669"/>
    <property type="project" value="InterPro"/>
</dbReference>
<dbReference type="PROSITE" id="PS00973">
    <property type="entry name" value="USP_2"/>
    <property type="match status" value="1"/>
</dbReference>
<dbReference type="EMBL" id="KQ965750">
    <property type="protein sequence ID" value="KXS16746.1"/>
    <property type="molecule type" value="Genomic_DNA"/>
</dbReference>
<dbReference type="Gene3D" id="3.90.70.10">
    <property type="entry name" value="Cysteine proteinases"/>
    <property type="match status" value="1"/>
</dbReference>
<dbReference type="STRING" id="1344416.A0A139AIX5"/>
<dbReference type="InterPro" id="IPR001394">
    <property type="entry name" value="Peptidase_C19_UCH"/>
</dbReference>
<protein>
    <submittedName>
        <fullName evidence="3">Cysteine proteinase</fullName>
    </submittedName>
</protein>
<gene>
    <name evidence="3" type="ORF">M427DRAFT_68793</name>
</gene>
<accession>A0A139AIX5</accession>
<dbReference type="InterPro" id="IPR028889">
    <property type="entry name" value="USP"/>
</dbReference>
<dbReference type="SUPFAM" id="SSF54001">
    <property type="entry name" value="Cysteine proteinases"/>
    <property type="match status" value="1"/>
</dbReference>
<dbReference type="OMA" id="HELVADN"/>
<dbReference type="GO" id="GO:0004843">
    <property type="term" value="F:cysteine-type deubiquitinase activity"/>
    <property type="evidence" value="ECO:0007669"/>
    <property type="project" value="InterPro"/>
</dbReference>
<evidence type="ECO:0000313" key="3">
    <source>
        <dbReference type="EMBL" id="KXS16746.1"/>
    </source>
</evidence>
<dbReference type="PANTHER" id="PTHR24006:SF908">
    <property type="entry name" value="DEUBIQUITINATING APOPTOTIC INHIBITOR, ISOFORM A"/>
    <property type="match status" value="1"/>
</dbReference>
<dbReference type="OrthoDB" id="420187at2759"/>
<dbReference type="GO" id="GO:0005829">
    <property type="term" value="C:cytosol"/>
    <property type="evidence" value="ECO:0007669"/>
    <property type="project" value="TreeGrafter"/>
</dbReference>
<dbReference type="InterPro" id="IPR050164">
    <property type="entry name" value="Peptidase_C19"/>
</dbReference>
<keyword evidence="4" id="KW-1185">Reference proteome</keyword>
<sequence>MSLINALNAVLATSLSDSVKVDSVRTALNQQFFDSDEKTTTLLTYAEDLIRSDTRLNYQVADVVFSKVASFRPLVLWERYSSDNLDMMTTQFPTLIFIRLLVLAALAKRASAPSVAGKIPHIGGQLNRDQTRIQKIVRFAYPLKKSNPHLQELFLRVFVELPACRPDPEKLVEGIASFIMSTPITREDALPEPVADALALLQKELFSNPVLVPPSLLLLFNHLTRDAWCSPYTAALVASLPAAYTVAVGEFVGSSSTSTSPSTGVPASGTSPSASARMLARFLEWMRYPFAAGVGRWCVVVAEAMVRAGASVDLGGVAGGAVRKVLPLLPPVSSRPDASLVLDCFFRHALPSIADKEPKLADVLEAAVEECRKMSIHGRLDEDVRRLLRSAKYYTLAYPDTSASERLRDVFERIGRSMPDGTAEVLARQKEIWANSGIEVSTTANFTASPMIPAHPVPLGHPNLGNTCFLNASLQALFASRSFRDEVLTKFEEAPRRSVAGVKRDRDEEKEGSCTWALQRCWAVAACGRREGGVDPVEVLERLPEWLRSGEQQDCCEFLKFFFDRIEMDTRHPTLQSNPTSDPPPAPSPVATATPYTPPDLIRWFRGMSSTRTTCRGCGTVSVRKEAFLDLAVPIPTCEDSARPPAPHLADMLERMSCEEELKGDDMYHCDTCTGRREAIRVTRVSETPTYLIVALNRFAYSRELLKRVKIGLKVEYPIDLVLQVQPDGGDELQSMHYSLYAVIFHAGASAEHGHYYAFVREEDEGQGTRDDDGAVSASASGGTKDESGGGPSGSTKNESGGGGPTTRTTTPTWTELNDSAVKRNISTSHLLSAAKNHDTPYVFFYRRLDRDGADDVDDPENPVVLPARLLEYVKAADAERSRKRQVRFTDAARWRVNASKGHSSGSGGFDIHDRWRRDSGRDEDDEYGGGGGLGGGSYGGGWMGGGPRYVT</sequence>
<organism evidence="3 4">
    <name type="scientific">Gonapodya prolifera (strain JEL478)</name>
    <name type="common">Monoblepharis prolifera</name>
    <dbReference type="NCBI Taxonomy" id="1344416"/>
    <lineage>
        <taxon>Eukaryota</taxon>
        <taxon>Fungi</taxon>
        <taxon>Fungi incertae sedis</taxon>
        <taxon>Chytridiomycota</taxon>
        <taxon>Chytridiomycota incertae sedis</taxon>
        <taxon>Monoblepharidomycetes</taxon>
        <taxon>Monoblepharidales</taxon>
        <taxon>Gonapodyaceae</taxon>
        <taxon>Gonapodya</taxon>
    </lineage>
</organism>
<feature type="region of interest" description="Disordered" evidence="1">
    <location>
        <begin position="900"/>
        <end position="952"/>
    </location>
</feature>
<dbReference type="PROSITE" id="PS50235">
    <property type="entry name" value="USP_3"/>
    <property type="match status" value="1"/>
</dbReference>
<evidence type="ECO:0000256" key="1">
    <source>
        <dbReference type="SAM" id="MobiDB-lite"/>
    </source>
</evidence>
<dbReference type="Pfam" id="PF00443">
    <property type="entry name" value="UCH"/>
    <property type="match status" value="1"/>
</dbReference>
<dbReference type="PANTHER" id="PTHR24006">
    <property type="entry name" value="UBIQUITIN CARBOXYL-TERMINAL HYDROLASE"/>
    <property type="match status" value="1"/>
</dbReference>
<reference evidence="3 4" key="1">
    <citation type="journal article" date="2015" name="Genome Biol. Evol.">
        <title>Phylogenomic analyses indicate that early fungi evolved digesting cell walls of algal ancestors of land plants.</title>
        <authorList>
            <person name="Chang Y."/>
            <person name="Wang S."/>
            <person name="Sekimoto S."/>
            <person name="Aerts A.L."/>
            <person name="Choi C."/>
            <person name="Clum A."/>
            <person name="LaButti K.M."/>
            <person name="Lindquist E.A."/>
            <person name="Yee Ngan C."/>
            <person name="Ohm R.A."/>
            <person name="Salamov A.A."/>
            <person name="Grigoriev I.V."/>
            <person name="Spatafora J.W."/>
            <person name="Berbee M.L."/>
        </authorList>
    </citation>
    <scope>NUCLEOTIDE SEQUENCE [LARGE SCALE GENOMIC DNA]</scope>
    <source>
        <strain evidence="3 4">JEL478</strain>
    </source>
</reference>
<evidence type="ECO:0000313" key="4">
    <source>
        <dbReference type="Proteomes" id="UP000070544"/>
    </source>
</evidence>
<dbReference type="AlphaFoldDB" id="A0A139AIX5"/>